<organism evidence="1 2">
    <name type="scientific">Saccharopolyspora griseoalba</name>
    <dbReference type="NCBI Taxonomy" id="1431848"/>
    <lineage>
        <taxon>Bacteria</taxon>
        <taxon>Bacillati</taxon>
        <taxon>Actinomycetota</taxon>
        <taxon>Actinomycetes</taxon>
        <taxon>Pseudonocardiales</taxon>
        <taxon>Pseudonocardiaceae</taxon>
        <taxon>Saccharopolyspora</taxon>
    </lineage>
</organism>
<gene>
    <name evidence="1" type="ORF">ACFQRI_06315</name>
</gene>
<dbReference type="SUPFAM" id="SSF53649">
    <property type="entry name" value="Alkaline phosphatase-like"/>
    <property type="match status" value="1"/>
</dbReference>
<comment type="caution">
    <text evidence="1">The sequence shown here is derived from an EMBL/GenBank/DDBJ whole genome shotgun (WGS) entry which is preliminary data.</text>
</comment>
<evidence type="ECO:0000313" key="1">
    <source>
        <dbReference type="EMBL" id="MFC7341020.1"/>
    </source>
</evidence>
<keyword evidence="2" id="KW-1185">Reference proteome</keyword>
<proteinExistence type="predicted"/>
<dbReference type="Pfam" id="PF01663">
    <property type="entry name" value="Phosphodiest"/>
    <property type="match status" value="1"/>
</dbReference>
<dbReference type="EMBL" id="JBHTCJ010000002">
    <property type="protein sequence ID" value="MFC7341020.1"/>
    <property type="molecule type" value="Genomic_DNA"/>
</dbReference>
<reference evidence="2" key="1">
    <citation type="journal article" date="2019" name="Int. J. Syst. Evol. Microbiol.">
        <title>The Global Catalogue of Microorganisms (GCM) 10K type strain sequencing project: providing services to taxonomists for standard genome sequencing and annotation.</title>
        <authorList>
            <consortium name="The Broad Institute Genomics Platform"/>
            <consortium name="The Broad Institute Genome Sequencing Center for Infectious Disease"/>
            <person name="Wu L."/>
            <person name="Ma J."/>
        </authorList>
    </citation>
    <scope>NUCLEOTIDE SEQUENCE [LARGE SCALE GENOMIC DNA]</scope>
    <source>
        <strain evidence="2">WLHS5</strain>
    </source>
</reference>
<dbReference type="InterPro" id="IPR017850">
    <property type="entry name" value="Alkaline_phosphatase_core_sf"/>
</dbReference>
<name>A0ABW2LH90_9PSEU</name>
<dbReference type="PANTHER" id="PTHR10151:SF120">
    <property type="entry name" value="BIS(5'-ADENOSYL)-TRIPHOSPHATASE"/>
    <property type="match status" value="1"/>
</dbReference>
<dbReference type="PANTHER" id="PTHR10151">
    <property type="entry name" value="ECTONUCLEOTIDE PYROPHOSPHATASE/PHOSPHODIESTERASE"/>
    <property type="match status" value="1"/>
</dbReference>
<dbReference type="Proteomes" id="UP001596504">
    <property type="component" value="Unassembled WGS sequence"/>
</dbReference>
<dbReference type="InterPro" id="IPR002591">
    <property type="entry name" value="Phosphodiest/P_Trfase"/>
</dbReference>
<evidence type="ECO:0000313" key="2">
    <source>
        <dbReference type="Proteomes" id="UP001596504"/>
    </source>
</evidence>
<accession>A0ABW2LH90</accession>
<protein>
    <submittedName>
        <fullName evidence="1">Alkaline phosphatase family protein</fullName>
    </submittedName>
</protein>
<dbReference type="RefSeq" id="WP_380665422.1">
    <property type="nucleotide sequence ID" value="NZ_JBHTCJ010000002.1"/>
</dbReference>
<dbReference type="Gene3D" id="3.40.720.10">
    <property type="entry name" value="Alkaline Phosphatase, subunit A"/>
    <property type="match status" value="1"/>
</dbReference>
<sequence>MDWIVAPDGAGRALRDVVPSTLAALGVDGFVDTIGLPPCRTACVLLVDGLGEQLLREHAADAPFLVGLLGAPPLTAGFPTTTVTSITSLGTGLCAGEHGLVGTSFAEPSGGLLHSLRWSTHGTSADANGNRRSLIEEWPPEQVQPARTVLEAAAAAGVDVRTAVPAQFRGTGFTRASLRGGAFRGVLEFGDLAAELIDAANADSTTLCYGYHGGLDMMGHLHGPGSPQWRLQLGQIDRLVQAVAEQLAPGAVLVVVADHGMVSLEPSEAFDADTDQVLQDGVRLLGGEARVRHVYVEPGAREAVLAAWRETIGEHGIVLTGEQVIEEGWFGPVVTDAARERIGDVLAIMRAGGVVRSLAEPGESAMRGHHGSLTAEEQLIPILVAGG</sequence>